<dbReference type="AlphaFoldDB" id="A0A2M3ZLK5"/>
<reference evidence="2" key="1">
    <citation type="submission" date="2018-01" db="EMBL/GenBank/DDBJ databases">
        <title>An insight into the sialome of Amazonian anophelines.</title>
        <authorList>
            <person name="Ribeiro J.M."/>
            <person name="Scarpassa V."/>
            <person name="Calvo E."/>
        </authorList>
    </citation>
    <scope>NUCLEOTIDE SEQUENCE</scope>
    <source>
        <tissue evidence="2">Salivary glands</tissue>
    </source>
</reference>
<feature type="signal peptide" evidence="1">
    <location>
        <begin position="1"/>
        <end position="15"/>
    </location>
</feature>
<evidence type="ECO:0008006" key="3">
    <source>
        <dbReference type="Google" id="ProtNLM"/>
    </source>
</evidence>
<accession>A0A2M3ZLK5</accession>
<sequence>MMLLLLLLLRTHGRATWDKQDRKIGHLCCCCCCCFPRPETGLAVSWSFSSVCPAARTSSWSCTTWRTGWRAKEASGRRMLANRGSAS</sequence>
<evidence type="ECO:0000256" key="1">
    <source>
        <dbReference type="SAM" id="SignalP"/>
    </source>
</evidence>
<keyword evidence="1" id="KW-0732">Signal</keyword>
<protein>
    <recommendedName>
        <fullName evidence="3">Secreted peptide</fullName>
    </recommendedName>
</protein>
<organism evidence="2">
    <name type="scientific">Anopheles braziliensis</name>
    <dbReference type="NCBI Taxonomy" id="58242"/>
    <lineage>
        <taxon>Eukaryota</taxon>
        <taxon>Metazoa</taxon>
        <taxon>Ecdysozoa</taxon>
        <taxon>Arthropoda</taxon>
        <taxon>Hexapoda</taxon>
        <taxon>Insecta</taxon>
        <taxon>Pterygota</taxon>
        <taxon>Neoptera</taxon>
        <taxon>Endopterygota</taxon>
        <taxon>Diptera</taxon>
        <taxon>Nematocera</taxon>
        <taxon>Culicoidea</taxon>
        <taxon>Culicidae</taxon>
        <taxon>Anophelinae</taxon>
        <taxon>Anopheles</taxon>
    </lineage>
</organism>
<name>A0A2M3ZLK5_9DIPT</name>
<dbReference type="EMBL" id="GGFM01008632">
    <property type="protein sequence ID" value="MBW29383.1"/>
    <property type="molecule type" value="Transcribed_RNA"/>
</dbReference>
<proteinExistence type="predicted"/>
<evidence type="ECO:0000313" key="2">
    <source>
        <dbReference type="EMBL" id="MBW29383.1"/>
    </source>
</evidence>
<feature type="chain" id="PRO_5014682303" description="Secreted peptide" evidence="1">
    <location>
        <begin position="16"/>
        <end position="87"/>
    </location>
</feature>